<dbReference type="AlphaFoldDB" id="A0AAW2UA76"/>
<comment type="caution">
    <text evidence="2">The sequence shown here is derived from an EMBL/GenBank/DDBJ whole genome shotgun (WGS) entry which is preliminary data.</text>
</comment>
<gene>
    <name evidence="2" type="ORF">Sradi_1617700</name>
</gene>
<feature type="domain" description="Reverse transcriptase Ty1/copia-type" evidence="1">
    <location>
        <begin position="118"/>
        <end position="210"/>
    </location>
</feature>
<proteinExistence type="predicted"/>
<accession>A0AAW2UA76</accession>
<dbReference type="Pfam" id="PF07727">
    <property type="entry name" value="RVT_2"/>
    <property type="match status" value="1"/>
</dbReference>
<reference evidence="2" key="1">
    <citation type="submission" date="2020-06" db="EMBL/GenBank/DDBJ databases">
        <authorList>
            <person name="Li T."/>
            <person name="Hu X."/>
            <person name="Zhang T."/>
            <person name="Song X."/>
            <person name="Zhang H."/>
            <person name="Dai N."/>
            <person name="Sheng W."/>
            <person name="Hou X."/>
            <person name="Wei L."/>
        </authorList>
    </citation>
    <scope>NUCLEOTIDE SEQUENCE</scope>
    <source>
        <strain evidence="2">G02</strain>
        <tissue evidence="2">Leaf</tissue>
    </source>
</reference>
<organism evidence="2">
    <name type="scientific">Sesamum radiatum</name>
    <name type="common">Black benniseed</name>
    <dbReference type="NCBI Taxonomy" id="300843"/>
    <lineage>
        <taxon>Eukaryota</taxon>
        <taxon>Viridiplantae</taxon>
        <taxon>Streptophyta</taxon>
        <taxon>Embryophyta</taxon>
        <taxon>Tracheophyta</taxon>
        <taxon>Spermatophyta</taxon>
        <taxon>Magnoliopsida</taxon>
        <taxon>eudicotyledons</taxon>
        <taxon>Gunneridae</taxon>
        <taxon>Pentapetalae</taxon>
        <taxon>asterids</taxon>
        <taxon>lamiids</taxon>
        <taxon>Lamiales</taxon>
        <taxon>Pedaliaceae</taxon>
        <taxon>Sesamum</taxon>
    </lineage>
</organism>
<evidence type="ECO:0000313" key="2">
    <source>
        <dbReference type="EMBL" id="KAL0414160.1"/>
    </source>
</evidence>
<dbReference type="InterPro" id="IPR013103">
    <property type="entry name" value="RVT_2"/>
</dbReference>
<name>A0AAW2UA76_SESRA</name>
<dbReference type="EMBL" id="JACGWJ010000006">
    <property type="protein sequence ID" value="KAL0414160.1"/>
    <property type="molecule type" value="Genomic_DNA"/>
</dbReference>
<reference evidence="2" key="2">
    <citation type="journal article" date="2024" name="Plant">
        <title>Genomic evolution and insights into agronomic trait innovations of Sesamum species.</title>
        <authorList>
            <person name="Miao H."/>
            <person name="Wang L."/>
            <person name="Qu L."/>
            <person name="Liu H."/>
            <person name="Sun Y."/>
            <person name="Le M."/>
            <person name="Wang Q."/>
            <person name="Wei S."/>
            <person name="Zheng Y."/>
            <person name="Lin W."/>
            <person name="Duan Y."/>
            <person name="Cao H."/>
            <person name="Xiong S."/>
            <person name="Wang X."/>
            <person name="Wei L."/>
            <person name="Li C."/>
            <person name="Ma Q."/>
            <person name="Ju M."/>
            <person name="Zhao R."/>
            <person name="Li G."/>
            <person name="Mu C."/>
            <person name="Tian Q."/>
            <person name="Mei H."/>
            <person name="Zhang T."/>
            <person name="Gao T."/>
            <person name="Zhang H."/>
        </authorList>
    </citation>
    <scope>NUCLEOTIDE SEQUENCE</scope>
    <source>
        <strain evidence="2">G02</strain>
    </source>
</reference>
<protein>
    <submittedName>
        <fullName evidence="2">Retrovirus-related Pol polyprotein from transposon RE1</fullName>
    </submittedName>
</protein>
<evidence type="ECO:0000259" key="1">
    <source>
        <dbReference type="Pfam" id="PF07727"/>
    </source>
</evidence>
<sequence length="211" mass="23521">MTLTQLLSQYASLTSSFSTHTQKPLWLDDYVCNCVSHSDTTYPSTFTSAHMSFVASLSSVQEPRSYPEASKDARWVAAMNDELSALDKNETWELVPLPPGKRAIGSKWLRAGLVAIRCDNAFLHGHLDEEVYMVPPEGYSPAVSGHVCKLKRSLYGLKTGVTQWNIELTAKLHEFGYIQCPHDHCLFLKATATCFVALLVYVDDILLTGKF</sequence>